<dbReference type="OrthoDB" id="5556956at2759"/>
<feature type="region of interest" description="Disordered" evidence="1">
    <location>
        <begin position="159"/>
        <end position="207"/>
    </location>
</feature>
<evidence type="ECO:0000313" key="2">
    <source>
        <dbReference type="EMBL" id="KAJ1910669.1"/>
    </source>
</evidence>
<evidence type="ECO:0000256" key="1">
    <source>
        <dbReference type="SAM" id="MobiDB-lite"/>
    </source>
</evidence>
<dbReference type="AlphaFoldDB" id="A0A9W8DMM9"/>
<dbReference type="EMBL" id="JANBPT010001020">
    <property type="protein sequence ID" value="KAJ1910669.1"/>
    <property type="molecule type" value="Genomic_DNA"/>
</dbReference>
<proteinExistence type="predicted"/>
<keyword evidence="3" id="KW-1185">Reference proteome</keyword>
<gene>
    <name evidence="2" type="ORF">IWQ60_010535</name>
</gene>
<feature type="compositionally biased region" description="Polar residues" evidence="1">
    <location>
        <begin position="198"/>
        <end position="207"/>
    </location>
</feature>
<organism evidence="2 3">
    <name type="scientific">Tieghemiomyces parasiticus</name>
    <dbReference type="NCBI Taxonomy" id="78921"/>
    <lineage>
        <taxon>Eukaryota</taxon>
        <taxon>Fungi</taxon>
        <taxon>Fungi incertae sedis</taxon>
        <taxon>Zoopagomycota</taxon>
        <taxon>Kickxellomycotina</taxon>
        <taxon>Dimargaritomycetes</taxon>
        <taxon>Dimargaritales</taxon>
        <taxon>Dimargaritaceae</taxon>
        <taxon>Tieghemiomyces</taxon>
    </lineage>
</organism>
<protein>
    <submittedName>
        <fullName evidence="2">Uncharacterized protein</fullName>
    </submittedName>
</protein>
<feature type="compositionally biased region" description="Basic residues" evidence="1">
    <location>
        <begin position="162"/>
        <end position="172"/>
    </location>
</feature>
<name>A0A9W8DMM9_9FUNG</name>
<sequence>MEFTKRKRTLPEVVSFNNPLGEGDQGLRRPLAGGSKSEYKQFMSSKISKLKGEAQTPAVPLTRKEADEEAINLLKDRELDSILKDPQLIRKCIEESVPGNPRKKAIKERLVDMGVRKARLSRLPNHRYREVTNKRYTGYKKELEVARESGNYTKALHDQLQKKHHIKPKVKSQPKVQPRVHNTNVQERSGELRVSKDFINSINGSGH</sequence>
<accession>A0A9W8DMM9</accession>
<evidence type="ECO:0000313" key="3">
    <source>
        <dbReference type="Proteomes" id="UP001150569"/>
    </source>
</evidence>
<reference evidence="2" key="1">
    <citation type="submission" date="2022-07" db="EMBL/GenBank/DDBJ databases">
        <title>Phylogenomic reconstructions and comparative analyses of Kickxellomycotina fungi.</title>
        <authorList>
            <person name="Reynolds N.K."/>
            <person name="Stajich J.E."/>
            <person name="Barry K."/>
            <person name="Grigoriev I.V."/>
            <person name="Crous P."/>
            <person name="Smith M.E."/>
        </authorList>
    </citation>
    <scope>NUCLEOTIDE SEQUENCE</scope>
    <source>
        <strain evidence="2">RSA 861</strain>
    </source>
</reference>
<feature type="region of interest" description="Disordered" evidence="1">
    <location>
        <begin position="1"/>
        <end position="34"/>
    </location>
</feature>
<comment type="caution">
    <text evidence="2">The sequence shown here is derived from an EMBL/GenBank/DDBJ whole genome shotgun (WGS) entry which is preliminary data.</text>
</comment>
<dbReference type="Proteomes" id="UP001150569">
    <property type="component" value="Unassembled WGS sequence"/>
</dbReference>